<dbReference type="SUPFAM" id="SSF53383">
    <property type="entry name" value="PLP-dependent transferases"/>
    <property type="match status" value="1"/>
</dbReference>
<dbReference type="STRING" id="559298.A0A179UCF9"/>
<comment type="cofactor">
    <cofactor evidence="1">
        <name>pyridoxal 5'-phosphate</name>
        <dbReference type="ChEBI" id="CHEBI:597326"/>
    </cofactor>
</comment>
<sequence>MDSSSGALLRAFKSRLDEREAKGRRRRLQVPPPGAVDFSSNDFLSLSTSALLRARFLQSLTRESSLHPLASKGSRLLDGNSTYAEELERFIASFHSAESGLLFNSGYDANLSIFSCIPQPGDVILYDELIHASAHDGMRLSRASRKIPFKHNSADDFFRIAQSLLQEDHLIASGERNVLVAVESLYSMEGDIAPIAELLEVIKTVFPRGNGYMIVDEAHSTGAFGPRGAGIVQELGVQSRIFIRLHTFGKALASHGAIVLCSHLTREYLINYARSLIYSTAMGMPSLVSTRAVYDLMSEGVTETLQFQLREVVQYMATKLKGLQQADPPILTIQHQYRSPIFSLQTSMPRELASFLQAEGQIVRAIMPPTVPKGTERVRVCLHASNTYEEIDRFIELIKEWVEQQRPGRVFRL</sequence>
<keyword evidence="3" id="KW-0808">Transferase</keyword>
<accession>A0A179UCF9</accession>
<dbReference type="GeneID" id="8510337"/>
<keyword evidence="7" id="KW-1185">Reference proteome</keyword>
<dbReference type="RefSeq" id="XP_002627363.1">
    <property type="nucleotide sequence ID" value="XM_002627317.2"/>
</dbReference>
<dbReference type="InterPro" id="IPR015422">
    <property type="entry name" value="PyrdxlP-dep_Trfase_small"/>
</dbReference>
<evidence type="ECO:0000256" key="4">
    <source>
        <dbReference type="ARBA" id="ARBA00022898"/>
    </source>
</evidence>
<dbReference type="Proteomes" id="UP000002038">
    <property type="component" value="Unassembled WGS sequence"/>
</dbReference>
<evidence type="ECO:0000256" key="1">
    <source>
        <dbReference type="ARBA" id="ARBA00001933"/>
    </source>
</evidence>
<gene>
    <name evidence="6" type="ORF">BDBG_02034</name>
</gene>
<feature type="domain" description="Aminotransferase class I/classII large" evidence="5">
    <location>
        <begin position="36"/>
        <end position="397"/>
    </location>
</feature>
<evidence type="ECO:0000313" key="6">
    <source>
        <dbReference type="EMBL" id="OAT05685.1"/>
    </source>
</evidence>
<organism evidence="6 7">
    <name type="scientific">Blastomyces gilchristii (strain SLH14081)</name>
    <name type="common">Blastomyces dermatitidis</name>
    <dbReference type="NCBI Taxonomy" id="559298"/>
    <lineage>
        <taxon>Eukaryota</taxon>
        <taxon>Fungi</taxon>
        <taxon>Dikarya</taxon>
        <taxon>Ascomycota</taxon>
        <taxon>Pezizomycotina</taxon>
        <taxon>Eurotiomycetes</taxon>
        <taxon>Eurotiomycetidae</taxon>
        <taxon>Onygenales</taxon>
        <taxon>Ajellomycetaceae</taxon>
        <taxon>Blastomyces</taxon>
    </lineage>
</organism>
<comment type="similarity">
    <text evidence="2">Belongs to the class-II pyridoxal-phosphate-dependent aminotransferase family. BioF subfamily.</text>
</comment>
<dbReference type="OrthoDB" id="2382073at2759"/>
<dbReference type="InterPro" id="IPR050087">
    <property type="entry name" value="AON_synthase_class-II"/>
</dbReference>
<evidence type="ECO:0000256" key="3">
    <source>
        <dbReference type="ARBA" id="ARBA00022679"/>
    </source>
</evidence>
<evidence type="ECO:0000313" key="7">
    <source>
        <dbReference type="Proteomes" id="UP000002038"/>
    </source>
</evidence>
<reference evidence="7" key="1">
    <citation type="journal article" date="2015" name="PLoS Genet.">
        <title>The dynamic genome and transcriptome of the human fungal pathogen Blastomyces and close relative Emmonsia.</title>
        <authorList>
            <person name="Munoz J.F."/>
            <person name="Gauthier G.M."/>
            <person name="Desjardins C.A."/>
            <person name="Gallo J.E."/>
            <person name="Holder J."/>
            <person name="Sullivan T.D."/>
            <person name="Marty A.J."/>
            <person name="Carmen J.C."/>
            <person name="Chen Z."/>
            <person name="Ding L."/>
            <person name="Gujja S."/>
            <person name="Magrini V."/>
            <person name="Misas E."/>
            <person name="Mitreva M."/>
            <person name="Priest M."/>
            <person name="Saif S."/>
            <person name="Whiston E.A."/>
            <person name="Young S."/>
            <person name="Zeng Q."/>
            <person name="Goldman W.E."/>
            <person name="Mardis E.R."/>
            <person name="Taylor J.W."/>
            <person name="McEwen J.G."/>
            <person name="Clay O.K."/>
            <person name="Klein B.S."/>
            <person name="Cuomo C.A."/>
        </authorList>
    </citation>
    <scope>NUCLEOTIDE SEQUENCE [LARGE SCALE GENOMIC DNA]</scope>
    <source>
        <strain evidence="7">SLH14081</strain>
    </source>
</reference>
<dbReference type="PANTHER" id="PTHR13693:SF77">
    <property type="entry name" value="8-AMINO-7-OXONONANOATE SYNTHASE"/>
    <property type="match status" value="1"/>
</dbReference>
<dbReference type="VEuPathDB" id="FungiDB:BDBG_02034"/>
<evidence type="ECO:0000259" key="5">
    <source>
        <dbReference type="Pfam" id="PF00155"/>
    </source>
</evidence>
<dbReference type="Gene3D" id="3.40.640.10">
    <property type="entry name" value="Type I PLP-dependent aspartate aminotransferase-like (Major domain)"/>
    <property type="match status" value="1"/>
</dbReference>
<name>A0A179UCF9_BLAGS</name>
<dbReference type="AlphaFoldDB" id="A0A179UCF9"/>
<dbReference type="GO" id="GO:0016740">
    <property type="term" value="F:transferase activity"/>
    <property type="evidence" value="ECO:0007669"/>
    <property type="project" value="UniProtKB-KW"/>
</dbReference>
<dbReference type="Gene3D" id="3.90.1150.10">
    <property type="entry name" value="Aspartate Aminotransferase, domain 1"/>
    <property type="match status" value="1"/>
</dbReference>
<keyword evidence="4" id="KW-0663">Pyridoxal phosphate</keyword>
<dbReference type="EMBL" id="GG657450">
    <property type="protein sequence ID" value="OAT05685.1"/>
    <property type="molecule type" value="Genomic_DNA"/>
</dbReference>
<dbReference type="PANTHER" id="PTHR13693">
    <property type="entry name" value="CLASS II AMINOTRANSFERASE/8-AMINO-7-OXONONANOATE SYNTHASE"/>
    <property type="match status" value="1"/>
</dbReference>
<dbReference type="GO" id="GO:0030170">
    <property type="term" value="F:pyridoxal phosphate binding"/>
    <property type="evidence" value="ECO:0007669"/>
    <property type="project" value="InterPro"/>
</dbReference>
<evidence type="ECO:0000256" key="2">
    <source>
        <dbReference type="ARBA" id="ARBA00010008"/>
    </source>
</evidence>
<dbReference type="KEGG" id="bgh:BDBG_02034"/>
<dbReference type="InterPro" id="IPR015424">
    <property type="entry name" value="PyrdxlP-dep_Trfase"/>
</dbReference>
<dbReference type="Pfam" id="PF00155">
    <property type="entry name" value="Aminotran_1_2"/>
    <property type="match status" value="1"/>
</dbReference>
<proteinExistence type="inferred from homology"/>
<protein>
    <submittedName>
        <fullName evidence="6">8-amino-7-oxononanoate synthase</fullName>
    </submittedName>
</protein>
<dbReference type="GO" id="GO:0009102">
    <property type="term" value="P:biotin biosynthetic process"/>
    <property type="evidence" value="ECO:0007669"/>
    <property type="project" value="TreeGrafter"/>
</dbReference>
<dbReference type="InterPro" id="IPR015421">
    <property type="entry name" value="PyrdxlP-dep_Trfase_major"/>
</dbReference>
<dbReference type="InterPro" id="IPR004839">
    <property type="entry name" value="Aminotransferase_I/II_large"/>
</dbReference>